<evidence type="ECO:0008006" key="3">
    <source>
        <dbReference type="Google" id="ProtNLM"/>
    </source>
</evidence>
<dbReference type="OrthoDB" id="9894333at2"/>
<dbReference type="KEGG" id="agi:FSB73_01815"/>
<dbReference type="Proteomes" id="UP000321291">
    <property type="component" value="Chromosome"/>
</dbReference>
<accession>A0A5B8VH80</accession>
<organism evidence="1 2">
    <name type="scientific">Arachidicoccus ginsenosidivorans</name>
    <dbReference type="NCBI Taxonomy" id="496057"/>
    <lineage>
        <taxon>Bacteria</taxon>
        <taxon>Pseudomonadati</taxon>
        <taxon>Bacteroidota</taxon>
        <taxon>Chitinophagia</taxon>
        <taxon>Chitinophagales</taxon>
        <taxon>Chitinophagaceae</taxon>
        <taxon>Arachidicoccus</taxon>
    </lineage>
</organism>
<evidence type="ECO:0000313" key="1">
    <source>
        <dbReference type="EMBL" id="QEC70619.1"/>
    </source>
</evidence>
<dbReference type="InterPro" id="IPR012347">
    <property type="entry name" value="Ferritin-like"/>
</dbReference>
<dbReference type="RefSeq" id="WP_146779882.1">
    <property type="nucleotide sequence ID" value="NZ_CP042434.1"/>
</dbReference>
<gene>
    <name evidence="1" type="ORF">FSB73_01815</name>
</gene>
<dbReference type="EMBL" id="CP042434">
    <property type="protein sequence ID" value="QEC70619.1"/>
    <property type="molecule type" value="Genomic_DNA"/>
</dbReference>
<reference evidence="1 2" key="1">
    <citation type="journal article" date="2017" name="Int. J. Syst. Evol. Microbiol.">
        <title>Arachidicoccus ginsenosidivorans sp. nov., with ginsenoside-converting activity isolated from ginseng cultivating soil.</title>
        <authorList>
            <person name="Siddiqi M.Z."/>
            <person name="Aslam Z."/>
            <person name="Im W.T."/>
        </authorList>
    </citation>
    <scope>NUCLEOTIDE SEQUENCE [LARGE SCALE GENOMIC DNA]</scope>
    <source>
        <strain evidence="1 2">Gsoil 809</strain>
    </source>
</reference>
<keyword evidence="2" id="KW-1185">Reference proteome</keyword>
<dbReference type="AlphaFoldDB" id="A0A5B8VH80"/>
<name>A0A5B8VH80_9BACT</name>
<dbReference type="Gene3D" id="1.20.1260.10">
    <property type="match status" value="1"/>
</dbReference>
<evidence type="ECO:0000313" key="2">
    <source>
        <dbReference type="Proteomes" id="UP000321291"/>
    </source>
</evidence>
<protein>
    <recommendedName>
        <fullName evidence="3">DUF2383 domain-containing protein</fullName>
    </recommendedName>
</protein>
<proteinExistence type="predicted"/>
<sequence>MERLSENIIRKLIEINMERRHGYEFAAKLVSCPEKRKLLLKLSSQSEGFVMELTYFLKLYGGSIGSASMDYTRQEQDNFDPNQSDQATFLILLQQEIKRIAHYNHLLTEGIDLDNTLVEKIRAQKSELMESERKLTDDLKD</sequence>